<keyword evidence="10" id="KW-0325">Glycoprotein</keyword>
<sequence length="144" mass="16800">MLSYLEPHYILTTSDRKFYEQGQKEYEKYQQNFDSNFTVNGFLMNAGFQCSDLLQICTFGGQIFDCCKYTHYILTDLGKCLRMELETAAEEENWLKKQYESGINNGLQVIADVRQDEEMDYFEINDEISDILRMSFRKNGGGGI</sequence>
<keyword evidence="9" id="KW-0472">Membrane</keyword>
<evidence type="ECO:0000256" key="3">
    <source>
        <dbReference type="ARBA" id="ARBA00022448"/>
    </source>
</evidence>
<evidence type="ECO:0000256" key="7">
    <source>
        <dbReference type="ARBA" id="ARBA00023053"/>
    </source>
</evidence>
<evidence type="ECO:0000256" key="5">
    <source>
        <dbReference type="ARBA" id="ARBA00022692"/>
    </source>
</evidence>
<keyword evidence="12 13" id="KW-0407">Ion channel</keyword>
<keyword evidence="3 13" id="KW-0813">Transport</keyword>
<dbReference type="Pfam" id="PF00858">
    <property type="entry name" value="ASC"/>
    <property type="match status" value="1"/>
</dbReference>
<evidence type="ECO:0000256" key="8">
    <source>
        <dbReference type="ARBA" id="ARBA00023065"/>
    </source>
</evidence>
<dbReference type="WBParaSite" id="PDA_v2.g13283.t1">
    <property type="protein sequence ID" value="PDA_v2.g13283.t1"/>
    <property type="gene ID" value="PDA_v2.g13283"/>
</dbReference>
<accession>A0A914P5T5</accession>
<proteinExistence type="inferred from homology"/>
<evidence type="ECO:0000256" key="12">
    <source>
        <dbReference type="ARBA" id="ARBA00023303"/>
    </source>
</evidence>
<protein>
    <submittedName>
        <fullName evidence="15">Uncharacterized protein</fullName>
    </submittedName>
</protein>
<keyword evidence="4 13" id="KW-0894">Sodium channel</keyword>
<evidence type="ECO:0000256" key="6">
    <source>
        <dbReference type="ARBA" id="ARBA00022989"/>
    </source>
</evidence>
<evidence type="ECO:0000256" key="10">
    <source>
        <dbReference type="ARBA" id="ARBA00023180"/>
    </source>
</evidence>
<evidence type="ECO:0000313" key="14">
    <source>
        <dbReference type="Proteomes" id="UP000887578"/>
    </source>
</evidence>
<keyword evidence="7" id="KW-0915">Sodium</keyword>
<comment type="subcellular location">
    <subcellularLocation>
        <location evidence="1">Membrane</location>
        <topology evidence="1">Multi-pass membrane protein</topology>
    </subcellularLocation>
</comment>
<dbReference type="Gene3D" id="2.60.470.10">
    <property type="entry name" value="Acid-sensing ion channels like domains"/>
    <property type="match status" value="1"/>
</dbReference>
<keyword evidence="5 13" id="KW-0812">Transmembrane</keyword>
<evidence type="ECO:0000256" key="1">
    <source>
        <dbReference type="ARBA" id="ARBA00004141"/>
    </source>
</evidence>
<keyword evidence="6" id="KW-1133">Transmembrane helix</keyword>
<keyword evidence="14" id="KW-1185">Reference proteome</keyword>
<dbReference type="AlphaFoldDB" id="A0A914P5T5"/>
<dbReference type="GO" id="GO:0016020">
    <property type="term" value="C:membrane"/>
    <property type="evidence" value="ECO:0007669"/>
    <property type="project" value="UniProtKB-SubCell"/>
</dbReference>
<dbReference type="InterPro" id="IPR001873">
    <property type="entry name" value="ENaC"/>
</dbReference>
<dbReference type="GO" id="GO:0005272">
    <property type="term" value="F:sodium channel activity"/>
    <property type="evidence" value="ECO:0007669"/>
    <property type="project" value="UniProtKB-KW"/>
</dbReference>
<evidence type="ECO:0000256" key="2">
    <source>
        <dbReference type="ARBA" id="ARBA00007193"/>
    </source>
</evidence>
<comment type="similarity">
    <text evidence="2 13">Belongs to the amiloride-sensitive sodium channel (TC 1.A.6) family.</text>
</comment>
<evidence type="ECO:0000313" key="15">
    <source>
        <dbReference type="WBParaSite" id="PDA_v2.g13283.t1"/>
    </source>
</evidence>
<evidence type="ECO:0000256" key="4">
    <source>
        <dbReference type="ARBA" id="ARBA00022461"/>
    </source>
</evidence>
<evidence type="ECO:0000256" key="13">
    <source>
        <dbReference type="RuleBase" id="RU000679"/>
    </source>
</evidence>
<name>A0A914P5T5_9BILA</name>
<keyword evidence="11 13" id="KW-0739">Sodium transport</keyword>
<evidence type="ECO:0000256" key="11">
    <source>
        <dbReference type="ARBA" id="ARBA00023201"/>
    </source>
</evidence>
<keyword evidence="8 13" id="KW-0406">Ion transport</keyword>
<dbReference type="Proteomes" id="UP000887578">
    <property type="component" value="Unplaced"/>
</dbReference>
<organism evidence="14 15">
    <name type="scientific">Panagrolaimus davidi</name>
    <dbReference type="NCBI Taxonomy" id="227884"/>
    <lineage>
        <taxon>Eukaryota</taxon>
        <taxon>Metazoa</taxon>
        <taxon>Ecdysozoa</taxon>
        <taxon>Nematoda</taxon>
        <taxon>Chromadorea</taxon>
        <taxon>Rhabditida</taxon>
        <taxon>Tylenchina</taxon>
        <taxon>Panagrolaimomorpha</taxon>
        <taxon>Panagrolaimoidea</taxon>
        <taxon>Panagrolaimidae</taxon>
        <taxon>Panagrolaimus</taxon>
    </lineage>
</organism>
<evidence type="ECO:0000256" key="9">
    <source>
        <dbReference type="ARBA" id="ARBA00023136"/>
    </source>
</evidence>
<reference evidence="15" key="1">
    <citation type="submission" date="2022-11" db="UniProtKB">
        <authorList>
            <consortium name="WormBaseParasite"/>
        </authorList>
    </citation>
    <scope>IDENTIFICATION</scope>
</reference>